<reference evidence="3" key="2">
    <citation type="submission" date="2020-09" db="EMBL/GenBank/DDBJ databases">
        <authorList>
            <person name="Sun Q."/>
            <person name="Zhou Y."/>
        </authorList>
    </citation>
    <scope>NUCLEOTIDE SEQUENCE</scope>
    <source>
        <strain evidence="3">CGMCC 1.15320</strain>
    </source>
</reference>
<keyword evidence="4" id="KW-1185">Reference proteome</keyword>
<evidence type="ECO:0000313" key="4">
    <source>
        <dbReference type="Proteomes" id="UP000636264"/>
    </source>
</evidence>
<feature type="transmembrane region" description="Helical" evidence="1">
    <location>
        <begin position="43"/>
        <end position="64"/>
    </location>
</feature>
<feature type="domain" description="DUF1468" evidence="2">
    <location>
        <begin position="11"/>
        <end position="147"/>
    </location>
</feature>
<comment type="caution">
    <text evidence="3">The sequence shown here is derived from an EMBL/GenBank/DDBJ whole genome shotgun (WGS) entry which is preliminary data.</text>
</comment>
<keyword evidence="1" id="KW-0472">Membrane</keyword>
<organism evidence="3 4">
    <name type="scientific">Nitratireductor aestuarii</name>
    <dbReference type="NCBI Taxonomy" id="1735103"/>
    <lineage>
        <taxon>Bacteria</taxon>
        <taxon>Pseudomonadati</taxon>
        <taxon>Pseudomonadota</taxon>
        <taxon>Alphaproteobacteria</taxon>
        <taxon>Hyphomicrobiales</taxon>
        <taxon>Phyllobacteriaceae</taxon>
        <taxon>Nitratireductor</taxon>
    </lineage>
</organism>
<feature type="transmembrane region" description="Helical" evidence="1">
    <location>
        <begin position="124"/>
        <end position="144"/>
    </location>
</feature>
<evidence type="ECO:0000259" key="2">
    <source>
        <dbReference type="Pfam" id="PF07331"/>
    </source>
</evidence>
<proteinExistence type="predicted"/>
<reference evidence="3" key="1">
    <citation type="journal article" date="2014" name="Int. J. Syst. Evol. Microbiol.">
        <title>Complete genome sequence of Corynebacterium casei LMG S-19264T (=DSM 44701T), isolated from a smear-ripened cheese.</title>
        <authorList>
            <consortium name="US DOE Joint Genome Institute (JGI-PGF)"/>
            <person name="Walter F."/>
            <person name="Albersmeier A."/>
            <person name="Kalinowski J."/>
            <person name="Ruckert C."/>
        </authorList>
    </citation>
    <scope>NUCLEOTIDE SEQUENCE</scope>
    <source>
        <strain evidence="3">CGMCC 1.15320</strain>
    </source>
</reference>
<gene>
    <name evidence="3" type="ORF">GCM10011385_37150</name>
</gene>
<dbReference type="AlphaFoldDB" id="A0A916S1B1"/>
<feature type="transmembrane region" description="Helical" evidence="1">
    <location>
        <begin position="100"/>
        <end position="117"/>
    </location>
</feature>
<keyword evidence="1" id="KW-0812">Transmembrane</keyword>
<dbReference type="EMBL" id="BMIF01000016">
    <property type="protein sequence ID" value="GGA79530.1"/>
    <property type="molecule type" value="Genomic_DNA"/>
</dbReference>
<evidence type="ECO:0000313" key="3">
    <source>
        <dbReference type="EMBL" id="GGA79530.1"/>
    </source>
</evidence>
<dbReference type="InterPro" id="IPR009936">
    <property type="entry name" value="DUF1468"/>
</dbReference>
<dbReference type="Pfam" id="PF07331">
    <property type="entry name" value="TctB"/>
    <property type="match status" value="1"/>
</dbReference>
<dbReference type="Proteomes" id="UP000636264">
    <property type="component" value="Unassembled WGS sequence"/>
</dbReference>
<evidence type="ECO:0000256" key="1">
    <source>
        <dbReference type="SAM" id="Phobius"/>
    </source>
</evidence>
<protein>
    <submittedName>
        <fullName evidence="3">Membrane protein</fullName>
    </submittedName>
</protein>
<sequence length="154" mass="16087">MHQIKLNGDIAAGMLFILFGGWFCGSAILGLPFGSAFRMGSGFFPTVVGGMLLALGAVIVINGLVSQAEEIDLSAVPWRAVILFPVGLILFGAAMRPLGLLIALLALCFCSAMAVKGMTLFRAVLLSAVITAVCVAVFSFALGLNLPLIGDWLR</sequence>
<feature type="transmembrane region" description="Helical" evidence="1">
    <location>
        <begin position="12"/>
        <end position="31"/>
    </location>
</feature>
<name>A0A916S1B1_9HYPH</name>
<accession>A0A916S1B1</accession>
<feature type="transmembrane region" description="Helical" evidence="1">
    <location>
        <begin position="76"/>
        <end position="94"/>
    </location>
</feature>
<keyword evidence="1" id="KW-1133">Transmembrane helix</keyword>